<feature type="compositionally biased region" description="Basic residues" evidence="1">
    <location>
        <begin position="113"/>
        <end position="122"/>
    </location>
</feature>
<feature type="compositionally biased region" description="Polar residues" evidence="1">
    <location>
        <begin position="124"/>
        <end position="142"/>
    </location>
</feature>
<dbReference type="OrthoDB" id="3271284at2759"/>
<feature type="compositionally biased region" description="Polar residues" evidence="1">
    <location>
        <begin position="471"/>
        <end position="484"/>
    </location>
</feature>
<feature type="compositionally biased region" description="Polar residues" evidence="1">
    <location>
        <begin position="420"/>
        <end position="431"/>
    </location>
</feature>
<accession>A0A166TLY9</accession>
<feature type="compositionally biased region" description="Polar residues" evidence="1">
    <location>
        <begin position="384"/>
        <end position="399"/>
    </location>
</feature>
<feature type="region of interest" description="Disordered" evidence="1">
    <location>
        <begin position="301"/>
        <end position="365"/>
    </location>
</feature>
<feature type="region of interest" description="Disordered" evidence="1">
    <location>
        <begin position="1164"/>
        <end position="1186"/>
    </location>
</feature>
<keyword evidence="3" id="KW-1185">Reference proteome</keyword>
<organism evidence="2 3">
    <name type="scientific">Athelia psychrophila</name>
    <dbReference type="NCBI Taxonomy" id="1759441"/>
    <lineage>
        <taxon>Eukaryota</taxon>
        <taxon>Fungi</taxon>
        <taxon>Dikarya</taxon>
        <taxon>Basidiomycota</taxon>
        <taxon>Agaricomycotina</taxon>
        <taxon>Agaricomycetes</taxon>
        <taxon>Agaricomycetidae</taxon>
        <taxon>Atheliales</taxon>
        <taxon>Atheliaceae</taxon>
        <taxon>Athelia</taxon>
    </lineage>
</organism>
<dbReference type="STRING" id="436010.A0A166TLY9"/>
<sequence length="1337" mass="142039">MSPQLEVDIPLTDWFTHETLRMAGALAPSTFHVSNGSGSITGSPRGTVSGGSAKGKERANFPSEDAIEATSFVDTPSSEDLRRFNLGKPSGSRKPVTTPLQIPNAPIPIPQSKSRRSGHAKSAKSATSPHQSQGRSPQSLGASAISGTTLARALIGNSFVLSHDIPHSGPQSGRSGGRVDSATLPRGEHPFLNSPFWRDKRISGGDIVLTPNASDIPPVPPLPKALSTTENSGGTKRHKSTHETSRSGKSAPGIIPSLIRSSTTPAIHGPAAQPTSAASSQLQGDLAVASSIPNANMEDKLDADRSRAMSGSSQAPSYDKIRLAYEDSDVPLSEDEVPDRRSLLQPRKSHRRSYSDPSLHPNSPQAMSITNVIEGYMLTASGESNWSSASPNMPESNTGAAKPSPHHSTTPPRPNRARESSQITLHTNSAGKMTARADWVQRAKPAQENSKLRLLPMGKRGSLLVPHSPFTPGSTYRNSTIGARNSSVPSSIPVNPMSPRFVDGPDENPGSPDPFDGKLAPLSPPRFARQRSGSTPAPIAVVRNSAEMSHYITVNAEDNSSHGHSPPARSEHQTFPVTPNAFSPLWTGSIDGSHAHPTTPLQSAASDLTQPASVRRASSLSGAHQAPLAHKLLLSRAISVSGDKPTLINPRLNPVAEAKESATSSPASPNFQSLPSSSPSPIPSHTPPSTNEDIGRPVVATPAPINTPAPLGVTPPYSLSDFSSGSNASEVGQTSEPASPSPVPGILPTMRAVVSPQSSSPSNSSSSAPTTASGQSAFAPVHRRGPSNAEVVPTMQSTSQAVAPTPGPERLPPTSSAAHQAVPRRPSKRNLTVEPPPYDTIITGQKSAPQPQRGPRQQGGEPSVHKMGHSRLSSSSQLSSQNRSQMDNRTSRSRPPLPIGPRKPSLTQPLTPSAMGTPPDRHRSGSGNVTRTRNGSTSSPGGSSKNGGTGSSSSWRKTLARAPAPKFSTPAPKHRGYTMEAATWTFTSQQLQAIVSRAIKQTAAVSSVRLLQSETLDSEIPVELHHLDMQKMDIKLRYKAATRTRWSLLSALATQIEGVIDSKSALRMVAELTEVSTTLDNLADELHSVTQQIAQLRSLTEVHSASALAVALRKLNTSFLRQMAENTRLRQDIIALEDERDEAWKEAEDVAHEYDDLFDRYGGDEHDGDEHCGTSGPLKIPSSRRSSHVLAVRKSSIMASKGGLRHSLRRSHRSSNGSNGHRASGSVYSVAVMPPVPRKPQSSQLGAAMADFPSRSSMDFSPSEARAVMAKLQGELYEMLGIPMPESPRYRPRSRSQSLSSLRTPNARRASEPTIPIFRTSSTPNNIGQNFLISLTT</sequence>
<feature type="compositionally biased region" description="Low complexity" evidence="1">
    <location>
        <begin position="485"/>
        <end position="499"/>
    </location>
</feature>
<dbReference type="EMBL" id="KV417492">
    <property type="protein sequence ID" value="KZP30761.1"/>
    <property type="molecule type" value="Genomic_DNA"/>
</dbReference>
<feature type="region of interest" description="Disordered" evidence="1">
    <location>
        <begin position="165"/>
        <end position="285"/>
    </location>
</feature>
<feature type="compositionally biased region" description="Low complexity" evidence="1">
    <location>
        <begin position="849"/>
        <end position="860"/>
    </location>
</feature>
<feature type="region of interest" description="Disordered" evidence="1">
    <location>
        <begin position="557"/>
        <end position="624"/>
    </location>
</feature>
<reference evidence="2 3" key="1">
    <citation type="journal article" date="2016" name="Mol. Biol. Evol.">
        <title>Comparative Genomics of Early-Diverging Mushroom-Forming Fungi Provides Insights into the Origins of Lignocellulose Decay Capabilities.</title>
        <authorList>
            <person name="Nagy L.G."/>
            <person name="Riley R."/>
            <person name="Tritt A."/>
            <person name="Adam C."/>
            <person name="Daum C."/>
            <person name="Floudas D."/>
            <person name="Sun H."/>
            <person name="Yadav J.S."/>
            <person name="Pangilinan J."/>
            <person name="Larsson K.H."/>
            <person name="Matsuura K."/>
            <person name="Barry K."/>
            <person name="Labutti K."/>
            <person name="Kuo R."/>
            <person name="Ohm R.A."/>
            <person name="Bhattacharya S.S."/>
            <person name="Shirouzu T."/>
            <person name="Yoshinaga Y."/>
            <person name="Martin F.M."/>
            <person name="Grigoriev I.V."/>
            <person name="Hibbett D.S."/>
        </authorList>
    </citation>
    <scope>NUCLEOTIDE SEQUENCE [LARGE SCALE GENOMIC DNA]</scope>
    <source>
        <strain evidence="2 3">CBS 109695</strain>
    </source>
</reference>
<feature type="compositionally biased region" description="Low complexity" evidence="1">
    <location>
        <begin position="668"/>
        <end position="677"/>
    </location>
</feature>
<evidence type="ECO:0000313" key="2">
    <source>
        <dbReference type="EMBL" id="KZP30761.1"/>
    </source>
</evidence>
<feature type="compositionally biased region" description="Low complexity" evidence="1">
    <location>
        <begin position="270"/>
        <end position="281"/>
    </location>
</feature>
<feature type="compositionally biased region" description="Low complexity" evidence="1">
    <location>
        <begin position="1295"/>
        <end position="1305"/>
    </location>
</feature>
<feature type="compositionally biased region" description="Polar residues" evidence="1">
    <location>
        <begin position="720"/>
        <end position="738"/>
    </location>
</feature>
<feature type="compositionally biased region" description="Low complexity" evidence="1">
    <location>
        <begin position="934"/>
        <end position="943"/>
    </location>
</feature>
<feature type="region of interest" description="Disordered" evidence="1">
    <location>
        <begin position="35"/>
        <end position="142"/>
    </location>
</feature>
<protein>
    <submittedName>
        <fullName evidence="2">Uncharacterized protein</fullName>
    </submittedName>
</protein>
<feature type="compositionally biased region" description="Low complexity" evidence="1">
    <location>
        <begin position="755"/>
        <end position="777"/>
    </location>
</feature>
<evidence type="ECO:0000313" key="3">
    <source>
        <dbReference type="Proteomes" id="UP000076532"/>
    </source>
</evidence>
<feature type="compositionally biased region" description="Polar residues" evidence="1">
    <location>
        <begin position="599"/>
        <end position="622"/>
    </location>
</feature>
<feature type="region of interest" description="Disordered" evidence="1">
    <location>
        <begin position="656"/>
        <end position="974"/>
    </location>
</feature>
<feature type="region of interest" description="Disordered" evidence="1">
    <location>
        <begin position="465"/>
        <end position="538"/>
    </location>
</feature>
<name>A0A166TLY9_9AGAM</name>
<feature type="compositionally biased region" description="Acidic residues" evidence="1">
    <location>
        <begin position="326"/>
        <end position="337"/>
    </location>
</feature>
<feature type="region of interest" description="Disordered" evidence="1">
    <location>
        <begin position="1200"/>
        <end position="1226"/>
    </location>
</feature>
<gene>
    <name evidence="2" type="ORF">FIBSPDRAFT_814540</name>
</gene>
<evidence type="ECO:0000256" key="1">
    <source>
        <dbReference type="SAM" id="MobiDB-lite"/>
    </source>
</evidence>
<feature type="compositionally biased region" description="Low complexity" evidence="1">
    <location>
        <begin position="870"/>
        <end position="885"/>
    </location>
</feature>
<proteinExistence type="predicted"/>
<feature type="compositionally biased region" description="Polar residues" evidence="1">
    <location>
        <begin position="35"/>
        <end position="46"/>
    </location>
</feature>
<feature type="region of interest" description="Disordered" evidence="1">
    <location>
        <begin position="1284"/>
        <end position="1322"/>
    </location>
</feature>
<dbReference type="Proteomes" id="UP000076532">
    <property type="component" value="Unassembled WGS sequence"/>
</dbReference>
<feature type="region of interest" description="Disordered" evidence="1">
    <location>
        <begin position="384"/>
        <end position="434"/>
    </location>
</feature>
<feature type="compositionally biased region" description="Basic residues" evidence="1">
    <location>
        <begin position="1203"/>
        <end position="1213"/>
    </location>
</feature>